<accession>A0A1A8X3I7</accession>
<gene>
    <name evidence="1" type="ORF">POVCU1_045240</name>
</gene>
<organism evidence="1 2">
    <name type="scientific">Plasmodium ovale curtisi</name>
    <dbReference type="NCBI Taxonomy" id="864141"/>
    <lineage>
        <taxon>Eukaryota</taxon>
        <taxon>Sar</taxon>
        <taxon>Alveolata</taxon>
        <taxon>Apicomplexa</taxon>
        <taxon>Aconoidasida</taxon>
        <taxon>Haemosporida</taxon>
        <taxon>Plasmodiidae</taxon>
        <taxon>Plasmodium</taxon>
        <taxon>Plasmodium (Plasmodium)</taxon>
    </lineage>
</organism>
<evidence type="ECO:0000313" key="1">
    <source>
        <dbReference type="EMBL" id="SBS98321.1"/>
    </source>
</evidence>
<evidence type="ECO:0000313" key="2">
    <source>
        <dbReference type="Proteomes" id="UP000078546"/>
    </source>
</evidence>
<dbReference type="EMBL" id="FLQV01000823">
    <property type="protein sequence ID" value="SBS98321.1"/>
    <property type="molecule type" value="Genomic_DNA"/>
</dbReference>
<dbReference type="Proteomes" id="UP000078546">
    <property type="component" value="Unassembled WGS sequence"/>
</dbReference>
<name>A0A1A8X3I7_PLAOA</name>
<dbReference type="AlphaFoldDB" id="A0A1A8X3I7"/>
<sequence>MERIDGMEERWKKTDGEKYGIMCNNLRQYIAAKETRTYNWKDEQYGELSNMHFCKKGDQFNFVNVWKGSSQCDM</sequence>
<proteinExistence type="predicted"/>
<protein>
    <submittedName>
        <fullName evidence="1">Uncharacterized protein</fullName>
    </submittedName>
</protein>
<reference evidence="2" key="1">
    <citation type="submission" date="2016-05" db="EMBL/GenBank/DDBJ databases">
        <authorList>
            <person name="Naeem Raeece"/>
        </authorList>
    </citation>
    <scope>NUCLEOTIDE SEQUENCE [LARGE SCALE GENOMIC DNA]</scope>
</reference>